<feature type="compositionally biased region" description="Basic and acidic residues" evidence="1">
    <location>
        <begin position="78"/>
        <end position="88"/>
    </location>
</feature>
<keyword evidence="3" id="KW-1185">Reference proteome</keyword>
<protein>
    <submittedName>
        <fullName evidence="2">Uncharacterized protein</fullName>
    </submittedName>
</protein>
<feature type="region of interest" description="Disordered" evidence="1">
    <location>
        <begin position="77"/>
        <end position="112"/>
    </location>
</feature>
<proteinExistence type="predicted"/>
<reference evidence="2" key="1">
    <citation type="submission" date="2020-08" db="EMBL/GenBank/DDBJ databases">
        <title>Genome sequencing and assembly of the red palm weevil Rhynchophorus ferrugineus.</title>
        <authorList>
            <person name="Dias G.B."/>
            <person name="Bergman C.M."/>
            <person name="Manee M."/>
        </authorList>
    </citation>
    <scope>NUCLEOTIDE SEQUENCE</scope>
    <source>
        <strain evidence="2">AA-2017</strain>
        <tissue evidence="2">Whole larva</tissue>
    </source>
</reference>
<name>A0A834MCS8_RHYFE</name>
<evidence type="ECO:0000313" key="2">
    <source>
        <dbReference type="EMBL" id="KAF7273314.1"/>
    </source>
</evidence>
<dbReference type="EMBL" id="JAACXV010013493">
    <property type="protein sequence ID" value="KAF7273314.1"/>
    <property type="molecule type" value="Genomic_DNA"/>
</dbReference>
<comment type="caution">
    <text evidence="2">The sequence shown here is derived from an EMBL/GenBank/DDBJ whole genome shotgun (WGS) entry which is preliminary data.</text>
</comment>
<dbReference type="Proteomes" id="UP000625711">
    <property type="component" value="Unassembled WGS sequence"/>
</dbReference>
<evidence type="ECO:0000256" key="1">
    <source>
        <dbReference type="SAM" id="MobiDB-lite"/>
    </source>
</evidence>
<sequence>MPEAIRVLPSHLSAARGKQNHYSEAAPSISILQDVGPGKLMVTACEHVALVSPSPRPEPRGRSDFFPSSLFIVRRSSYPRERQEKKQESSANATIASEPHPNRGPVPFPPHLAIQSSTIDSSRCGVRIEETPRPVPRRRLMVLFSLESGRKQKGPQRSGSGTSCRAVEKNGLYYLRASVLAHCSLELENMDGVGACVRVAHLDAKLFRFVGSRRLFGGRWPAKSAFSWDEKDVRED</sequence>
<dbReference type="AlphaFoldDB" id="A0A834MCS8"/>
<gene>
    <name evidence="2" type="ORF">GWI33_013968</name>
</gene>
<accession>A0A834MCS8</accession>
<evidence type="ECO:0000313" key="3">
    <source>
        <dbReference type="Proteomes" id="UP000625711"/>
    </source>
</evidence>
<organism evidence="2 3">
    <name type="scientific">Rhynchophorus ferrugineus</name>
    <name type="common">Red palm weevil</name>
    <name type="synonym">Curculio ferrugineus</name>
    <dbReference type="NCBI Taxonomy" id="354439"/>
    <lineage>
        <taxon>Eukaryota</taxon>
        <taxon>Metazoa</taxon>
        <taxon>Ecdysozoa</taxon>
        <taxon>Arthropoda</taxon>
        <taxon>Hexapoda</taxon>
        <taxon>Insecta</taxon>
        <taxon>Pterygota</taxon>
        <taxon>Neoptera</taxon>
        <taxon>Endopterygota</taxon>
        <taxon>Coleoptera</taxon>
        <taxon>Polyphaga</taxon>
        <taxon>Cucujiformia</taxon>
        <taxon>Curculionidae</taxon>
        <taxon>Dryophthorinae</taxon>
        <taxon>Rhynchophorus</taxon>
    </lineage>
</organism>